<dbReference type="InterPro" id="IPR021109">
    <property type="entry name" value="Peptidase_aspartic_dom_sf"/>
</dbReference>
<dbReference type="AlphaFoldDB" id="A0AA38SUQ3"/>
<evidence type="ECO:0000313" key="4">
    <source>
        <dbReference type="Proteomes" id="UP001172457"/>
    </source>
</evidence>
<dbReference type="PANTHER" id="PTHR33067:SF31">
    <property type="entry name" value="RNA-DIRECTED DNA POLYMERASE"/>
    <property type="match status" value="1"/>
</dbReference>
<dbReference type="Pfam" id="PF03732">
    <property type="entry name" value="Retrotrans_gag"/>
    <property type="match status" value="1"/>
</dbReference>
<sequence>MLLREAGDRDLEPFDPKIERTCRRLRATARANATNQMANNRVPMRNFVNPTGANVQLGIQAPALDANVNFEVKHGTIQLVQQSQFGGAPSEDPHAHLRMFEKVCNTFKMRNVRTATTWEESIPSGTYRTWNAMVGAFLQKFFPPGRTAQLMAEITHFSQWPLETLYEAWERYKHMLKKCPHHGLNEWMIIQTFFGGLHPQYKNDITAAAGGPLMDKSYDEAVALIDNLAEHSYMTPRSDVGRVAKVQDSDELYEIKAQLAALTNQLKAVSVQPVHQLETSIPEPFPSQGDVPQPEQVQLLQNQNNRPWNDPFSSTYNEGWRNHPHLQYGSHQRRNEEGQSSERKPGLEDMMMKFMAKMEGTVDGFASTVGEVKSATAQNTASIQLLERQLGQIAEVINPDPTREAVVDEGNKEPEVEVVEVEDEEPILKGSSGTKELKKKEPEVAVKPASKPTVTQSIQKVPYPTQLKAHKDDLQFSKFLEVFKKLHINIPFADVLAQMSSYAKFLKNIISNKRKIEEQATVALTEECSAIIQNKLPQKLKDPGSFTIPVHIGNSDFISALCDLGVSINLMPLTLFRKLGLGEVQNTNITLQLAD</sequence>
<feature type="region of interest" description="Disordered" evidence="1">
    <location>
        <begin position="303"/>
        <end position="346"/>
    </location>
</feature>
<keyword evidence="4" id="KW-1185">Reference proteome</keyword>
<name>A0AA38SUQ3_9ASTR</name>
<evidence type="ECO:0000259" key="2">
    <source>
        <dbReference type="Pfam" id="PF03732"/>
    </source>
</evidence>
<reference evidence="3" key="1">
    <citation type="submission" date="2023-03" db="EMBL/GenBank/DDBJ databases">
        <title>Chromosome-scale reference genome and RAD-based genetic map of yellow starthistle (Centaurea solstitialis) reveal putative structural variation and QTLs associated with invader traits.</title>
        <authorList>
            <person name="Reatini B."/>
            <person name="Cang F.A."/>
            <person name="Jiang Q."/>
            <person name="Mckibben M.T.W."/>
            <person name="Barker M.S."/>
            <person name="Rieseberg L.H."/>
            <person name="Dlugosch K.M."/>
        </authorList>
    </citation>
    <scope>NUCLEOTIDE SEQUENCE</scope>
    <source>
        <strain evidence="3">CAN-66</strain>
        <tissue evidence="3">Leaf</tissue>
    </source>
</reference>
<proteinExistence type="predicted"/>
<protein>
    <recommendedName>
        <fullName evidence="2">Retrotransposon gag domain-containing protein</fullName>
    </recommendedName>
</protein>
<feature type="compositionally biased region" description="Polar residues" evidence="1">
    <location>
        <begin position="303"/>
        <end position="317"/>
    </location>
</feature>
<comment type="caution">
    <text evidence="3">The sequence shown here is derived from an EMBL/GenBank/DDBJ whole genome shotgun (WGS) entry which is preliminary data.</text>
</comment>
<dbReference type="Gene3D" id="2.40.70.10">
    <property type="entry name" value="Acid Proteases"/>
    <property type="match status" value="1"/>
</dbReference>
<organism evidence="3 4">
    <name type="scientific">Centaurea solstitialis</name>
    <name type="common">yellow star-thistle</name>
    <dbReference type="NCBI Taxonomy" id="347529"/>
    <lineage>
        <taxon>Eukaryota</taxon>
        <taxon>Viridiplantae</taxon>
        <taxon>Streptophyta</taxon>
        <taxon>Embryophyta</taxon>
        <taxon>Tracheophyta</taxon>
        <taxon>Spermatophyta</taxon>
        <taxon>Magnoliopsida</taxon>
        <taxon>eudicotyledons</taxon>
        <taxon>Gunneridae</taxon>
        <taxon>Pentapetalae</taxon>
        <taxon>asterids</taxon>
        <taxon>campanulids</taxon>
        <taxon>Asterales</taxon>
        <taxon>Asteraceae</taxon>
        <taxon>Carduoideae</taxon>
        <taxon>Cardueae</taxon>
        <taxon>Centaureinae</taxon>
        <taxon>Centaurea</taxon>
    </lineage>
</organism>
<gene>
    <name evidence="3" type="ORF">OSB04_028757</name>
</gene>
<feature type="compositionally biased region" description="Basic and acidic residues" evidence="1">
    <location>
        <begin position="333"/>
        <end position="346"/>
    </location>
</feature>
<dbReference type="EMBL" id="JARYMX010000007">
    <property type="protein sequence ID" value="KAJ9542251.1"/>
    <property type="molecule type" value="Genomic_DNA"/>
</dbReference>
<dbReference type="PANTHER" id="PTHR33067">
    <property type="entry name" value="RNA-DIRECTED DNA POLYMERASE-RELATED"/>
    <property type="match status" value="1"/>
</dbReference>
<feature type="domain" description="Retrotransposon gag" evidence="2">
    <location>
        <begin position="115"/>
        <end position="198"/>
    </location>
</feature>
<dbReference type="Proteomes" id="UP001172457">
    <property type="component" value="Chromosome 7"/>
</dbReference>
<accession>A0AA38SUQ3</accession>
<dbReference type="InterPro" id="IPR005162">
    <property type="entry name" value="Retrotrans_gag_dom"/>
</dbReference>
<evidence type="ECO:0000256" key="1">
    <source>
        <dbReference type="SAM" id="MobiDB-lite"/>
    </source>
</evidence>
<evidence type="ECO:0000313" key="3">
    <source>
        <dbReference type="EMBL" id="KAJ9542251.1"/>
    </source>
</evidence>